<feature type="transmembrane region" description="Helical" evidence="1">
    <location>
        <begin position="94"/>
        <end position="114"/>
    </location>
</feature>
<keyword evidence="1" id="KW-0472">Membrane</keyword>
<organism evidence="2 3">
    <name type="scientific">Reticulomyxa filosa</name>
    <dbReference type="NCBI Taxonomy" id="46433"/>
    <lineage>
        <taxon>Eukaryota</taxon>
        <taxon>Sar</taxon>
        <taxon>Rhizaria</taxon>
        <taxon>Retaria</taxon>
        <taxon>Foraminifera</taxon>
        <taxon>Monothalamids</taxon>
        <taxon>Reticulomyxidae</taxon>
        <taxon>Reticulomyxa</taxon>
    </lineage>
</organism>
<name>X6MPY4_RETFI</name>
<gene>
    <name evidence="2" type="ORF">RFI_21290</name>
</gene>
<feature type="transmembrane region" description="Helical" evidence="1">
    <location>
        <begin position="134"/>
        <end position="158"/>
    </location>
</feature>
<keyword evidence="3" id="KW-1185">Reference proteome</keyword>
<dbReference type="EMBL" id="ASPP01018597">
    <property type="protein sequence ID" value="ETO16068.1"/>
    <property type="molecule type" value="Genomic_DNA"/>
</dbReference>
<proteinExistence type="predicted"/>
<keyword evidence="1" id="KW-0812">Transmembrane</keyword>
<evidence type="ECO:0000313" key="2">
    <source>
        <dbReference type="EMBL" id="ETO16068.1"/>
    </source>
</evidence>
<evidence type="ECO:0000256" key="1">
    <source>
        <dbReference type="SAM" id="Phobius"/>
    </source>
</evidence>
<keyword evidence="1" id="KW-1133">Transmembrane helix</keyword>
<dbReference type="AlphaFoldDB" id="X6MPY4"/>
<sequence length="173" mass="19664">MKQDSRRYDPTIEIMKQNQHNTTNIKIMKKLVLRFGKNLFFKSIWQIQQDMATIGKKKHNNIVYISAIIILIKTRKTAAIANVKTPKAWRKKGIYYTDAAFGTGLESLCFVPLFRAVSAVSSSAFVPSVRFAVAFLSASLSIAFSDAYFICKFLYLLFSASSLYSRLQRKLNA</sequence>
<comment type="caution">
    <text evidence="2">The sequence shown here is derived from an EMBL/GenBank/DDBJ whole genome shotgun (WGS) entry which is preliminary data.</text>
</comment>
<protein>
    <submittedName>
        <fullName evidence="2">Uncharacterized protein</fullName>
    </submittedName>
</protein>
<reference evidence="2 3" key="1">
    <citation type="journal article" date="2013" name="Curr. Biol.">
        <title>The Genome of the Foraminiferan Reticulomyxa filosa.</title>
        <authorList>
            <person name="Glockner G."/>
            <person name="Hulsmann N."/>
            <person name="Schleicher M."/>
            <person name="Noegel A.A."/>
            <person name="Eichinger L."/>
            <person name="Gallinger C."/>
            <person name="Pawlowski J."/>
            <person name="Sierra R."/>
            <person name="Euteneuer U."/>
            <person name="Pillet L."/>
            <person name="Moustafa A."/>
            <person name="Platzer M."/>
            <person name="Groth M."/>
            <person name="Szafranski K."/>
            <person name="Schliwa M."/>
        </authorList>
    </citation>
    <scope>NUCLEOTIDE SEQUENCE [LARGE SCALE GENOMIC DNA]</scope>
</reference>
<accession>X6MPY4</accession>
<evidence type="ECO:0000313" key="3">
    <source>
        <dbReference type="Proteomes" id="UP000023152"/>
    </source>
</evidence>
<dbReference type="Proteomes" id="UP000023152">
    <property type="component" value="Unassembled WGS sequence"/>
</dbReference>